<evidence type="ECO:0000313" key="3">
    <source>
        <dbReference type="EMBL" id="ORY95421.1"/>
    </source>
</evidence>
<proteinExistence type="inferred from homology"/>
<dbReference type="InParanoid" id="A0A1X2H9S2"/>
<evidence type="ECO:0000259" key="2">
    <source>
        <dbReference type="PROSITE" id="PS51471"/>
    </source>
</evidence>
<keyword evidence="1" id="KW-0560">Oxidoreductase</keyword>
<evidence type="ECO:0000256" key="1">
    <source>
        <dbReference type="RuleBase" id="RU003682"/>
    </source>
</evidence>
<accession>A0A1X2H9S2</accession>
<dbReference type="Gene3D" id="2.60.120.330">
    <property type="entry name" value="B-lactam Antibiotic, Isopenicillin N Synthase, Chain"/>
    <property type="match status" value="1"/>
</dbReference>
<dbReference type="InterPro" id="IPR026992">
    <property type="entry name" value="DIOX_N"/>
</dbReference>
<reference evidence="3 4" key="1">
    <citation type="submission" date="2016-07" db="EMBL/GenBank/DDBJ databases">
        <title>Pervasive Adenine N6-methylation of Active Genes in Fungi.</title>
        <authorList>
            <consortium name="DOE Joint Genome Institute"/>
            <person name="Mondo S.J."/>
            <person name="Dannebaum R.O."/>
            <person name="Kuo R.C."/>
            <person name="Labutti K."/>
            <person name="Haridas S."/>
            <person name="Kuo A."/>
            <person name="Salamov A."/>
            <person name="Ahrendt S.R."/>
            <person name="Lipzen A."/>
            <person name="Sullivan W."/>
            <person name="Andreopoulos W.B."/>
            <person name="Clum A."/>
            <person name="Lindquist E."/>
            <person name="Daum C."/>
            <person name="Ramamoorthy G.K."/>
            <person name="Gryganskyi A."/>
            <person name="Culley D."/>
            <person name="Magnuson J.K."/>
            <person name="James T.Y."/>
            <person name="O'Malley M.A."/>
            <person name="Stajich J.E."/>
            <person name="Spatafora J.W."/>
            <person name="Visel A."/>
            <person name="Grigoriev I.V."/>
        </authorList>
    </citation>
    <scope>NUCLEOTIDE SEQUENCE [LARGE SCALE GENOMIC DNA]</scope>
    <source>
        <strain evidence="3 4">NRRL 2496</strain>
    </source>
</reference>
<dbReference type="Pfam" id="PF03171">
    <property type="entry name" value="2OG-FeII_Oxy"/>
    <property type="match status" value="1"/>
</dbReference>
<keyword evidence="1" id="KW-0479">Metal-binding</keyword>
<dbReference type="EMBL" id="MCGN01000006">
    <property type="protein sequence ID" value="ORY95421.1"/>
    <property type="molecule type" value="Genomic_DNA"/>
</dbReference>
<keyword evidence="4" id="KW-1185">Reference proteome</keyword>
<dbReference type="STRING" id="13706.A0A1X2H9S2"/>
<dbReference type="InterPro" id="IPR005123">
    <property type="entry name" value="Oxoglu/Fe-dep_dioxygenase_dom"/>
</dbReference>
<dbReference type="InterPro" id="IPR050231">
    <property type="entry name" value="Iron_ascorbate_oxido_reductase"/>
</dbReference>
<name>A0A1X2H9S2_SYNRA</name>
<dbReference type="InterPro" id="IPR044861">
    <property type="entry name" value="IPNS-like_FE2OG_OXY"/>
</dbReference>
<gene>
    <name evidence="3" type="ORF">BCR43DRAFT_557585</name>
</gene>
<dbReference type="FunCoup" id="A0A1X2H9S2">
    <property type="interactions" value="4"/>
</dbReference>
<dbReference type="PROSITE" id="PS51471">
    <property type="entry name" value="FE2OG_OXY"/>
    <property type="match status" value="1"/>
</dbReference>
<dbReference type="SUPFAM" id="SSF51197">
    <property type="entry name" value="Clavaminate synthase-like"/>
    <property type="match status" value="1"/>
</dbReference>
<dbReference type="Pfam" id="PF14226">
    <property type="entry name" value="DIOX_N"/>
    <property type="match status" value="1"/>
</dbReference>
<protein>
    <recommendedName>
        <fullName evidence="2">Fe2OG dioxygenase domain-containing protein</fullName>
    </recommendedName>
</protein>
<dbReference type="OrthoDB" id="406156at2759"/>
<dbReference type="GO" id="GO:0046872">
    <property type="term" value="F:metal ion binding"/>
    <property type="evidence" value="ECO:0007669"/>
    <property type="project" value="UniProtKB-KW"/>
</dbReference>
<comment type="caution">
    <text evidence="3">The sequence shown here is derived from an EMBL/GenBank/DDBJ whole genome shotgun (WGS) entry which is preliminary data.</text>
</comment>
<organism evidence="3 4">
    <name type="scientific">Syncephalastrum racemosum</name>
    <name type="common">Filamentous fungus</name>
    <dbReference type="NCBI Taxonomy" id="13706"/>
    <lineage>
        <taxon>Eukaryota</taxon>
        <taxon>Fungi</taxon>
        <taxon>Fungi incertae sedis</taxon>
        <taxon>Mucoromycota</taxon>
        <taxon>Mucoromycotina</taxon>
        <taxon>Mucoromycetes</taxon>
        <taxon>Mucorales</taxon>
        <taxon>Syncephalastraceae</taxon>
        <taxon>Syncephalastrum</taxon>
    </lineage>
</organism>
<dbReference type="AlphaFoldDB" id="A0A1X2H9S2"/>
<dbReference type="PANTHER" id="PTHR47990">
    <property type="entry name" value="2-OXOGLUTARATE (2OG) AND FE(II)-DEPENDENT OXYGENASE SUPERFAMILY PROTEIN-RELATED"/>
    <property type="match status" value="1"/>
</dbReference>
<dbReference type="InterPro" id="IPR027443">
    <property type="entry name" value="IPNS-like_sf"/>
</dbReference>
<dbReference type="GO" id="GO:0016491">
    <property type="term" value="F:oxidoreductase activity"/>
    <property type="evidence" value="ECO:0007669"/>
    <property type="project" value="UniProtKB-KW"/>
</dbReference>
<dbReference type="Proteomes" id="UP000242180">
    <property type="component" value="Unassembled WGS sequence"/>
</dbReference>
<sequence length="333" mass="38141">MAHEIPIVDISDFPNRYEAIAQDIFRACTTIGFFYVVNHTVPQEQIAEAFSLSKEFYDRPYEEKDIYGSQRNRGYVGLYGQKLDPKTQKRGDHKEAFNFGPIRHGESCQPLPPVFEKGKEKIETFWRSCDSTAQIVLEALAIALKIPEEEGGRDWFKRCHRYDAEETKDFTLRFLKYPRGAQAEHKEKVRTGAHTDFGSITLLFQKGVPGLEVQASRTDWIAAPLIENAILVNVGGVFEFWTNGLFKSTMHRVVFKPEHQEMDRYSIACFFQPAGNTLLRPIPSTLVPKSRPQFDEVPEGTKDELTAMEYLQLRLEATYAHMSAETRSANVVY</sequence>
<dbReference type="OMA" id="FTTRHDP"/>
<evidence type="ECO:0000313" key="4">
    <source>
        <dbReference type="Proteomes" id="UP000242180"/>
    </source>
</evidence>
<comment type="similarity">
    <text evidence="1">Belongs to the iron/ascorbate-dependent oxidoreductase family.</text>
</comment>
<feature type="domain" description="Fe2OG dioxygenase" evidence="2">
    <location>
        <begin position="167"/>
        <end position="273"/>
    </location>
</feature>
<keyword evidence="1" id="KW-0408">Iron</keyword>
<dbReference type="PRINTS" id="PR00682">
    <property type="entry name" value="IPNSYNTHASE"/>
</dbReference>